<sequence>MEENIQLPKNKAIFLDRDGVLNLERGDYTWRLSDFEVCPGVPEALAMLKKAGYYLIVVTNQAGVAKGIYSKSDVLACHEKLQRECGNLLDALYMAPGHPNFSESLARKPNSLMLEKAMARFNIDPAHSWLVGDKMRDVEAAFKVGVKSILVGEYPPTTHQWQAKDLLEAAHFITMEH</sequence>
<comment type="caution">
    <text evidence="8">The sequence shown here is derived from an EMBL/GenBank/DDBJ whole genome shotgun (WGS) entry which is preliminary data.</text>
</comment>
<dbReference type="InterPro" id="IPR004446">
    <property type="entry name" value="Heptose_bisP_phosphatase"/>
</dbReference>
<evidence type="ECO:0000256" key="6">
    <source>
        <dbReference type="ARBA" id="ARBA00031828"/>
    </source>
</evidence>
<keyword evidence="2 7" id="KW-0963">Cytoplasm</keyword>
<dbReference type="PIRSF" id="PIRSF004682">
    <property type="entry name" value="GmhB"/>
    <property type="match status" value="1"/>
</dbReference>
<evidence type="ECO:0000256" key="1">
    <source>
        <dbReference type="ARBA" id="ARBA00004496"/>
    </source>
</evidence>
<organism evidence="8 9">
    <name type="scientific">Rufibacter roseus</name>
    <dbReference type="NCBI Taxonomy" id="1567108"/>
    <lineage>
        <taxon>Bacteria</taxon>
        <taxon>Pseudomonadati</taxon>
        <taxon>Bacteroidota</taxon>
        <taxon>Cytophagia</taxon>
        <taxon>Cytophagales</taxon>
        <taxon>Hymenobacteraceae</taxon>
        <taxon>Rufibacter</taxon>
    </lineage>
</organism>
<dbReference type="EC" id="3.1.3.-" evidence="7"/>
<evidence type="ECO:0000313" key="9">
    <source>
        <dbReference type="Proteomes" id="UP001596405"/>
    </source>
</evidence>
<evidence type="ECO:0000313" key="8">
    <source>
        <dbReference type="EMBL" id="MFC6999071.1"/>
    </source>
</evidence>
<keyword evidence="4 7" id="KW-0378">Hydrolase</keyword>
<dbReference type="Pfam" id="PF13242">
    <property type="entry name" value="Hydrolase_like"/>
    <property type="match status" value="1"/>
</dbReference>
<accession>A0ABW2DS61</accession>
<comment type="similarity">
    <text evidence="7">Belongs to the gmhB family.</text>
</comment>
<dbReference type="Gene3D" id="3.40.50.1000">
    <property type="entry name" value="HAD superfamily/HAD-like"/>
    <property type="match status" value="1"/>
</dbReference>
<dbReference type="NCBIfam" id="TIGR01662">
    <property type="entry name" value="HAD-SF-IIIA"/>
    <property type="match status" value="1"/>
</dbReference>
<evidence type="ECO:0000256" key="2">
    <source>
        <dbReference type="ARBA" id="ARBA00022490"/>
    </source>
</evidence>
<comment type="subcellular location">
    <subcellularLocation>
        <location evidence="1 7">Cytoplasm</location>
    </subcellularLocation>
</comment>
<keyword evidence="9" id="KW-1185">Reference proteome</keyword>
<dbReference type="EMBL" id="JBHSYQ010000015">
    <property type="protein sequence ID" value="MFC6999071.1"/>
    <property type="molecule type" value="Genomic_DNA"/>
</dbReference>
<dbReference type="InterPro" id="IPR006543">
    <property type="entry name" value="Histidinol-phos"/>
</dbReference>
<proteinExistence type="inferred from homology"/>
<name>A0ABW2DS61_9BACT</name>
<gene>
    <name evidence="8" type="ORF">ACFQHR_15660</name>
</gene>
<dbReference type="InterPro" id="IPR006549">
    <property type="entry name" value="HAD-SF_hydro_IIIA"/>
</dbReference>
<dbReference type="NCBIfam" id="TIGR01656">
    <property type="entry name" value="Histidinol-ppas"/>
    <property type="match status" value="1"/>
</dbReference>
<dbReference type="PANTHER" id="PTHR42891:SF1">
    <property type="entry name" value="D-GLYCERO-BETA-D-MANNO-HEPTOSE-1,7-BISPHOSPHATE 7-PHOSPHATASE"/>
    <property type="match status" value="1"/>
</dbReference>
<keyword evidence="5 7" id="KW-0119">Carbohydrate metabolism</keyword>
<dbReference type="PANTHER" id="PTHR42891">
    <property type="entry name" value="D-GLYCERO-BETA-D-MANNO-HEPTOSE-1,7-BISPHOSPHATE 7-PHOSPHATASE"/>
    <property type="match status" value="1"/>
</dbReference>
<evidence type="ECO:0000256" key="7">
    <source>
        <dbReference type="PIRNR" id="PIRNR004682"/>
    </source>
</evidence>
<dbReference type="SUPFAM" id="SSF56784">
    <property type="entry name" value="HAD-like"/>
    <property type="match status" value="1"/>
</dbReference>
<evidence type="ECO:0000256" key="3">
    <source>
        <dbReference type="ARBA" id="ARBA00022723"/>
    </source>
</evidence>
<dbReference type="InterPro" id="IPR036412">
    <property type="entry name" value="HAD-like_sf"/>
</dbReference>
<protein>
    <recommendedName>
        <fullName evidence="6 7">D,D-heptose 1,7-bisphosphate phosphatase</fullName>
        <ecNumber evidence="7">3.1.3.-</ecNumber>
    </recommendedName>
</protein>
<dbReference type="CDD" id="cd07503">
    <property type="entry name" value="HAD_HisB-N"/>
    <property type="match status" value="1"/>
</dbReference>
<dbReference type="RefSeq" id="WP_066616879.1">
    <property type="nucleotide sequence ID" value="NZ_JBHSYQ010000015.1"/>
</dbReference>
<reference evidence="9" key="1">
    <citation type="journal article" date="2019" name="Int. J. Syst. Evol. Microbiol.">
        <title>The Global Catalogue of Microorganisms (GCM) 10K type strain sequencing project: providing services to taxonomists for standard genome sequencing and annotation.</title>
        <authorList>
            <consortium name="The Broad Institute Genomics Platform"/>
            <consortium name="The Broad Institute Genome Sequencing Center for Infectious Disease"/>
            <person name="Wu L."/>
            <person name="Ma J."/>
        </authorList>
    </citation>
    <scope>NUCLEOTIDE SEQUENCE [LARGE SCALE GENOMIC DNA]</scope>
    <source>
        <strain evidence="9">CGMCC 4.7393</strain>
    </source>
</reference>
<evidence type="ECO:0000256" key="4">
    <source>
        <dbReference type="ARBA" id="ARBA00022801"/>
    </source>
</evidence>
<dbReference type="Proteomes" id="UP001596405">
    <property type="component" value="Unassembled WGS sequence"/>
</dbReference>
<evidence type="ECO:0000256" key="5">
    <source>
        <dbReference type="ARBA" id="ARBA00023277"/>
    </source>
</evidence>
<keyword evidence="3" id="KW-0479">Metal-binding</keyword>
<dbReference type="InterPro" id="IPR023214">
    <property type="entry name" value="HAD_sf"/>
</dbReference>